<organism evidence="2 3">
    <name type="scientific">Devosia marina</name>
    <dbReference type="NCBI Taxonomy" id="2683198"/>
    <lineage>
        <taxon>Bacteria</taxon>
        <taxon>Pseudomonadati</taxon>
        <taxon>Pseudomonadota</taxon>
        <taxon>Alphaproteobacteria</taxon>
        <taxon>Hyphomicrobiales</taxon>
        <taxon>Devosiaceae</taxon>
        <taxon>Devosia</taxon>
    </lineage>
</organism>
<proteinExistence type="predicted"/>
<dbReference type="Proteomes" id="UP000438106">
    <property type="component" value="Unassembled WGS sequence"/>
</dbReference>
<dbReference type="InterPro" id="IPR010982">
    <property type="entry name" value="Lambda_DNA-bd_dom_sf"/>
</dbReference>
<dbReference type="RefSeq" id="WP_157290140.1">
    <property type="nucleotide sequence ID" value="NZ_WQRF01000002.1"/>
</dbReference>
<dbReference type="AlphaFoldDB" id="A0A7X3FR60"/>
<dbReference type="SUPFAM" id="SSF47413">
    <property type="entry name" value="lambda repressor-like DNA-binding domains"/>
    <property type="match status" value="1"/>
</dbReference>
<dbReference type="EMBL" id="WQRF01000002">
    <property type="protein sequence ID" value="MVS99267.1"/>
    <property type="molecule type" value="Genomic_DNA"/>
</dbReference>
<protein>
    <submittedName>
        <fullName evidence="2">Helix-turn-helix domain-containing protein</fullName>
    </submittedName>
</protein>
<name>A0A7X3FR60_9HYPH</name>
<dbReference type="PROSITE" id="PS50943">
    <property type="entry name" value="HTH_CROC1"/>
    <property type="match status" value="1"/>
</dbReference>
<dbReference type="CDD" id="cd00093">
    <property type="entry name" value="HTH_XRE"/>
    <property type="match status" value="1"/>
</dbReference>
<dbReference type="InterPro" id="IPR001387">
    <property type="entry name" value="Cro/C1-type_HTH"/>
</dbReference>
<comment type="caution">
    <text evidence="2">The sequence shown here is derived from an EMBL/GenBank/DDBJ whole genome shotgun (WGS) entry which is preliminary data.</text>
</comment>
<reference evidence="2 3" key="1">
    <citation type="submission" date="2019-12" db="EMBL/GenBank/DDBJ databases">
        <title>Devosia maris sp. nov., isolated from the deep seawater.</title>
        <authorList>
            <person name="Liu Y."/>
        </authorList>
    </citation>
    <scope>NUCLEOTIDE SEQUENCE [LARGE SCALE GENOMIC DNA]</scope>
    <source>
        <strain evidence="2 3">L53-10-65</strain>
    </source>
</reference>
<evidence type="ECO:0000313" key="2">
    <source>
        <dbReference type="EMBL" id="MVS99267.1"/>
    </source>
</evidence>
<dbReference type="SMART" id="SM00530">
    <property type="entry name" value="HTH_XRE"/>
    <property type="match status" value="1"/>
</dbReference>
<accession>A0A7X3FR60</accession>
<feature type="domain" description="HTH cro/C1-type" evidence="1">
    <location>
        <begin position="7"/>
        <end position="37"/>
    </location>
</feature>
<gene>
    <name evidence="2" type="ORF">GO014_09565</name>
</gene>
<dbReference type="Gene3D" id="1.10.260.40">
    <property type="entry name" value="lambda repressor-like DNA-binding domains"/>
    <property type="match status" value="1"/>
</dbReference>
<sequence>MMTADQMRAARALLGWSQAQLSEKSGVSLPTIKRMETAGTGKSAGDTIQKVESTLAAGGIQFIPENGGGAGVRWAKRQDAPE</sequence>
<keyword evidence="3" id="KW-1185">Reference proteome</keyword>
<dbReference type="GO" id="GO:0003677">
    <property type="term" value="F:DNA binding"/>
    <property type="evidence" value="ECO:0007669"/>
    <property type="project" value="InterPro"/>
</dbReference>
<evidence type="ECO:0000313" key="3">
    <source>
        <dbReference type="Proteomes" id="UP000438106"/>
    </source>
</evidence>
<dbReference type="Pfam" id="PF01381">
    <property type="entry name" value="HTH_3"/>
    <property type="match status" value="1"/>
</dbReference>
<evidence type="ECO:0000259" key="1">
    <source>
        <dbReference type="PROSITE" id="PS50943"/>
    </source>
</evidence>